<protein>
    <recommendedName>
        <fullName evidence="1">PPM-type phosphatase domain-containing protein</fullName>
    </recommendedName>
</protein>
<organism evidence="2 3">
    <name type="scientific">Paramecium primaurelia</name>
    <dbReference type="NCBI Taxonomy" id="5886"/>
    <lineage>
        <taxon>Eukaryota</taxon>
        <taxon>Sar</taxon>
        <taxon>Alveolata</taxon>
        <taxon>Ciliophora</taxon>
        <taxon>Intramacronucleata</taxon>
        <taxon>Oligohymenophorea</taxon>
        <taxon>Peniculida</taxon>
        <taxon>Parameciidae</taxon>
        <taxon>Paramecium</taxon>
    </lineage>
</organism>
<evidence type="ECO:0000313" key="3">
    <source>
        <dbReference type="Proteomes" id="UP000688137"/>
    </source>
</evidence>
<dbReference type="Pfam" id="PF00481">
    <property type="entry name" value="PP2C"/>
    <property type="match status" value="1"/>
</dbReference>
<gene>
    <name evidence="2" type="ORF">PPRIM_AZ9-3.1.T0780021</name>
</gene>
<comment type="caution">
    <text evidence="2">The sequence shown here is derived from an EMBL/GenBank/DDBJ whole genome shotgun (WGS) entry which is preliminary data.</text>
</comment>
<keyword evidence="3" id="KW-1185">Reference proteome</keyword>
<dbReference type="Proteomes" id="UP000688137">
    <property type="component" value="Unassembled WGS sequence"/>
</dbReference>
<name>A0A8S1NC20_PARPR</name>
<evidence type="ECO:0000259" key="1">
    <source>
        <dbReference type="PROSITE" id="PS51746"/>
    </source>
</evidence>
<dbReference type="GO" id="GO:0004722">
    <property type="term" value="F:protein serine/threonine phosphatase activity"/>
    <property type="evidence" value="ECO:0007669"/>
    <property type="project" value="InterPro"/>
</dbReference>
<proteinExistence type="predicted"/>
<dbReference type="EMBL" id="CAJJDM010000081">
    <property type="protein sequence ID" value="CAD8087083.1"/>
    <property type="molecule type" value="Genomic_DNA"/>
</dbReference>
<evidence type="ECO:0000313" key="2">
    <source>
        <dbReference type="EMBL" id="CAD8087083.1"/>
    </source>
</evidence>
<dbReference type="AlphaFoldDB" id="A0A8S1NC20"/>
<dbReference type="PANTHER" id="PTHR47992">
    <property type="entry name" value="PROTEIN PHOSPHATASE"/>
    <property type="match status" value="1"/>
</dbReference>
<dbReference type="InterPro" id="IPR015655">
    <property type="entry name" value="PP2C"/>
</dbReference>
<accession>A0A8S1NC20</accession>
<reference evidence="2" key="1">
    <citation type="submission" date="2021-01" db="EMBL/GenBank/DDBJ databases">
        <authorList>
            <consortium name="Genoscope - CEA"/>
            <person name="William W."/>
        </authorList>
    </citation>
    <scope>NUCLEOTIDE SEQUENCE</scope>
</reference>
<sequence length="108" mass="12377">MKDGGSTALCVINVGKELFVINVGDSACVLIDKDFQITKLNQEHKPDRVDESKRIIDNNGFVLTIKYQNNQKEIRLELMVNWQQVDLLVIQNILNMDQLLFLKSLNCN</sequence>
<dbReference type="PROSITE" id="PS51746">
    <property type="entry name" value="PPM_2"/>
    <property type="match status" value="1"/>
</dbReference>
<feature type="domain" description="PPM-type phosphatase" evidence="1">
    <location>
        <begin position="1"/>
        <end position="108"/>
    </location>
</feature>
<dbReference type="InterPro" id="IPR001932">
    <property type="entry name" value="PPM-type_phosphatase-like_dom"/>
</dbReference>